<evidence type="ECO:0000313" key="1">
    <source>
        <dbReference type="EMBL" id="KAJ7021807.1"/>
    </source>
</evidence>
<accession>A0AAD6SA84</accession>
<dbReference type="AlphaFoldDB" id="A0AAD6SA84"/>
<reference evidence="1" key="1">
    <citation type="submission" date="2023-03" db="EMBL/GenBank/DDBJ databases">
        <title>Massive genome expansion in bonnet fungi (Mycena s.s.) driven by repeated elements and novel gene families across ecological guilds.</title>
        <authorList>
            <consortium name="Lawrence Berkeley National Laboratory"/>
            <person name="Harder C.B."/>
            <person name="Miyauchi S."/>
            <person name="Viragh M."/>
            <person name="Kuo A."/>
            <person name="Thoen E."/>
            <person name="Andreopoulos B."/>
            <person name="Lu D."/>
            <person name="Skrede I."/>
            <person name="Drula E."/>
            <person name="Henrissat B."/>
            <person name="Morin E."/>
            <person name="Kohler A."/>
            <person name="Barry K."/>
            <person name="LaButti K."/>
            <person name="Morin E."/>
            <person name="Salamov A."/>
            <person name="Lipzen A."/>
            <person name="Mereny Z."/>
            <person name="Hegedus B."/>
            <person name="Baldrian P."/>
            <person name="Stursova M."/>
            <person name="Weitz H."/>
            <person name="Taylor A."/>
            <person name="Grigoriev I.V."/>
            <person name="Nagy L.G."/>
            <person name="Martin F."/>
            <person name="Kauserud H."/>
        </authorList>
    </citation>
    <scope>NUCLEOTIDE SEQUENCE</scope>
    <source>
        <strain evidence="1">CBHHK200</strain>
    </source>
</reference>
<evidence type="ECO:0000313" key="2">
    <source>
        <dbReference type="Proteomes" id="UP001218188"/>
    </source>
</evidence>
<keyword evidence="2" id="KW-1185">Reference proteome</keyword>
<organism evidence="1 2">
    <name type="scientific">Mycena alexandri</name>
    <dbReference type="NCBI Taxonomy" id="1745969"/>
    <lineage>
        <taxon>Eukaryota</taxon>
        <taxon>Fungi</taxon>
        <taxon>Dikarya</taxon>
        <taxon>Basidiomycota</taxon>
        <taxon>Agaricomycotina</taxon>
        <taxon>Agaricomycetes</taxon>
        <taxon>Agaricomycetidae</taxon>
        <taxon>Agaricales</taxon>
        <taxon>Marasmiineae</taxon>
        <taxon>Mycenaceae</taxon>
        <taxon>Mycena</taxon>
    </lineage>
</organism>
<gene>
    <name evidence="1" type="ORF">C8F04DRAFT_1195122</name>
</gene>
<name>A0AAD6SA84_9AGAR</name>
<proteinExistence type="predicted"/>
<sequence>MDSEVINFPRPPEKLEWASKISNFLFGRVRATGLRGTHYSFTSQLFWNGKSVSQISLAQSGNWNRKLRFTRTAHCEVDDFGPNRGDKQTDHTPRLAKVVIGLSRTGPVIVETEDAWPSWGNLNPETGASQL</sequence>
<dbReference type="Proteomes" id="UP001218188">
    <property type="component" value="Unassembled WGS sequence"/>
</dbReference>
<dbReference type="EMBL" id="JARJCM010000223">
    <property type="protein sequence ID" value="KAJ7021807.1"/>
    <property type="molecule type" value="Genomic_DNA"/>
</dbReference>
<protein>
    <submittedName>
        <fullName evidence="1">Uncharacterized protein</fullName>
    </submittedName>
</protein>
<comment type="caution">
    <text evidence="1">The sequence shown here is derived from an EMBL/GenBank/DDBJ whole genome shotgun (WGS) entry which is preliminary data.</text>
</comment>